<accession>A0A545TUH5</accession>
<reference evidence="1 2" key="1">
    <citation type="submission" date="2019-06" db="EMBL/GenBank/DDBJ databases">
        <title>Whole genome sequence for Rhodospirillaceae sp. R148.</title>
        <authorList>
            <person name="Wang G."/>
        </authorList>
    </citation>
    <scope>NUCLEOTIDE SEQUENCE [LARGE SCALE GENOMIC DNA]</scope>
    <source>
        <strain evidence="1 2">R148</strain>
    </source>
</reference>
<sequence length="66" mass="7021">MKTFDRVLVAVLALGVWGVALGTFLAPGPVHSQAGFDQREIRQAINNCQVQGPISGSQINATIVCR</sequence>
<protein>
    <submittedName>
        <fullName evidence="1">Uncharacterized protein</fullName>
    </submittedName>
</protein>
<dbReference type="AlphaFoldDB" id="A0A545TUH5"/>
<organism evidence="1 2">
    <name type="scientific">Denitrobaculum tricleocarpae</name>
    <dbReference type="NCBI Taxonomy" id="2591009"/>
    <lineage>
        <taxon>Bacteria</taxon>
        <taxon>Pseudomonadati</taxon>
        <taxon>Pseudomonadota</taxon>
        <taxon>Alphaproteobacteria</taxon>
        <taxon>Rhodospirillales</taxon>
        <taxon>Rhodospirillaceae</taxon>
        <taxon>Denitrobaculum</taxon>
    </lineage>
</organism>
<dbReference type="RefSeq" id="WP_142896582.1">
    <property type="nucleotide sequence ID" value="NZ_ML660054.1"/>
</dbReference>
<proteinExistence type="predicted"/>
<evidence type="ECO:0000313" key="2">
    <source>
        <dbReference type="Proteomes" id="UP000315252"/>
    </source>
</evidence>
<dbReference type="EMBL" id="VHSH01000003">
    <property type="protein sequence ID" value="TQV80868.1"/>
    <property type="molecule type" value="Genomic_DNA"/>
</dbReference>
<name>A0A545TUH5_9PROT</name>
<keyword evidence="2" id="KW-1185">Reference proteome</keyword>
<dbReference type="Proteomes" id="UP000315252">
    <property type="component" value="Unassembled WGS sequence"/>
</dbReference>
<evidence type="ECO:0000313" key="1">
    <source>
        <dbReference type="EMBL" id="TQV80868.1"/>
    </source>
</evidence>
<comment type="caution">
    <text evidence="1">The sequence shown here is derived from an EMBL/GenBank/DDBJ whole genome shotgun (WGS) entry which is preliminary data.</text>
</comment>
<gene>
    <name evidence="1" type="ORF">FKG95_12020</name>
</gene>